<dbReference type="PIRSF" id="PIRSF002583">
    <property type="entry name" value="Hsp90"/>
    <property type="match status" value="1"/>
</dbReference>
<feature type="binding site" evidence="11">
    <location>
        <position position="92"/>
    </location>
    <ligand>
        <name>ATP</name>
        <dbReference type="ChEBI" id="CHEBI:30616"/>
    </ligand>
</feature>
<dbReference type="Pfam" id="PF00183">
    <property type="entry name" value="HSP90"/>
    <property type="match status" value="1"/>
</dbReference>
<feature type="binding site" evidence="11">
    <location>
        <position position="33"/>
    </location>
    <ligand>
        <name>ATP</name>
        <dbReference type="ChEBI" id="CHEBI:30616"/>
    </ligand>
</feature>
<feature type="binding site" evidence="11">
    <location>
        <position position="329"/>
    </location>
    <ligand>
        <name>ATP</name>
        <dbReference type="ChEBI" id="CHEBI:30616"/>
    </ligand>
</feature>
<feature type="binding site" evidence="11">
    <location>
        <position position="171"/>
    </location>
    <ligand>
        <name>ATP</name>
        <dbReference type="ChEBI" id="CHEBI:30616"/>
    </ligand>
</feature>
<keyword evidence="15" id="KW-1185">Reference proteome</keyword>
<feature type="binding site" evidence="11">
    <location>
        <position position="84"/>
    </location>
    <ligand>
        <name>ATP</name>
        <dbReference type="ChEBI" id="CHEBI:30616"/>
    </ligand>
</feature>
<feature type="binding site" evidence="11">
    <location>
        <position position="37"/>
    </location>
    <ligand>
        <name>ATP</name>
        <dbReference type="ChEBI" id="CHEBI:30616"/>
    </ligand>
</feature>
<dbReference type="InterPro" id="IPR020575">
    <property type="entry name" value="Hsp90_N"/>
</dbReference>
<dbReference type="NCBIfam" id="NF003555">
    <property type="entry name" value="PRK05218.1"/>
    <property type="match status" value="1"/>
</dbReference>
<keyword evidence="5 10" id="KW-0067">ATP-binding</keyword>
<evidence type="ECO:0000256" key="11">
    <source>
        <dbReference type="PIRSR" id="PIRSR002583-1"/>
    </source>
</evidence>
<dbReference type="PRINTS" id="PR00775">
    <property type="entry name" value="HEATSHOCK90"/>
</dbReference>
<accession>A0A9J7AWI9</accession>
<dbReference type="GO" id="GO:0051082">
    <property type="term" value="F:unfolded protein binding"/>
    <property type="evidence" value="ECO:0007669"/>
    <property type="project" value="UniProtKB-UniRule"/>
</dbReference>
<dbReference type="SUPFAM" id="SSF55874">
    <property type="entry name" value="ATPase domain of HSP90 chaperone/DNA topoisomerase II/histidine kinase"/>
    <property type="match status" value="1"/>
</dbReference>
<dbReference type="InterPro" id="IPR020568">
    <property type="entry name" value="Ribosomal_Su5_D2-typ_SF"/>
</dbReference>
<protein>
    <recommendedName>
        <fullName evidence="9 10">Chaperone protein HtpG</fullName>
    </recommendedName>
    <alternativeName>
        <fullName evidence="10">Heat shock protein HtpG</fullName>
    </alternativeName>
    <alternativeName>
        <fullName evidence="10">High temperature protein G</fullName>
    </alternativeName>
</protein>
<evidence type="ECO:0000256" key="6">
    <source>
        <dbReference type="ARBA" id="ARBA00023016"/>
    </source>
</evidence>
<comment type="subcellular location">
    <subcellularLocation>
        <location evidence="1 10">Cytoplasm</location>
    </subcellularLocation>
</comment>
<dbReference type="GO" id="GO:0005737">
    <property type="term" value="C:cytoplasm"/>
    <property type="evidence" value="ECO:0007669"/>
    <property type="project" value="UniProtKB-SubCell"/>
</dbReference>
<keyword evidence="7 10" id="KW-0143">Chaperone</keyword>
<gene>
    <name evidence="10 14" type="primary">htpG</name>
    <name evidence="14" type="ORF">NUH88_05590</name>
</gene>
<feature type="region of interest" description="A; substrate-binding" evidence="10">
    <location>
        <begin position="1"/>
        <end position="329"/>
    </location>
</feature>
<proteinExistence type="inferred from homology"/>
<dbReference type="GO" id="GO:0140662">
    <property type="term" value="F:ATP-dependent protein folding chaperone"/>
    <property type="evidence" value="ECO:0007669"/>
    <property type="project" value="InterPro"/>
</dbReference>
<evidence type="ECO:0000313" key="15">
    <source>
        <dbReference type="Proteomes" id="UP001060336"/>
    </source>
</evidence>
<feature type="binding site" evidence="11">
    <location>
        <begin position="121"/>
        <end position="126"/>
    </location>
    <ligand>
        <name>ATP</name>
        <dbReference type="ChEBI" id="CHEBI:30616"/>
    </ligand>
</feature>
<feature type="domain" description="Histidine kinase/HSP90-like ATPase" evidence="13">
    <location>
        <begin position="26"/>
        <end position="181"/>
    </location>
</feature>
<comment type="similarity">
    <text evidence="2 10">Belongs to the heat shock protein 90 family.</text>
</comment>
<evidence type="ECO:0000256" key="3">
    <source>
        <dbReference type="ARBA" id="ARBA00022490"/>
    </source>
</evidence>
<feature type="region of interest" description="Disordered" evidence="12">
    <location>
        <begin position="484"/>
        <end position="504"/>
    </location>
</feature>
<evidence type="ECO:0000256" key="9">
    <source>
        <dbReference type="ARBA" id="ARBA00070675"/>
    </source>
</evidence>
<dbReference type="InterPro" id="IPR003594">
    <property type="entry name" value="HATPase_dom"/>
</dbReference>
<organism evidence="14 15">
    <name type="scientific">Nisaea acidiphila</name>
    <dbReference type="NCBI Taxonomy" id="1862145"/>
    <lineage>
        <taxon>Bacteria</taxon>
        <taxon>Pseudomonadati</taxon>
        <taxon>Pseudomonadota</taxon>
        <taxon>Alphaproteobacteria</taxon>
        <taxon>Rhodospirillales</taxon>
        <taxon>Thalassobaculaceae</taxon>
        <taxon>Nisaea</taxon>
    </lineage>
</organism>
<dbReference type="SUPFAM" id="SSF54211">
    <property type="entry name" value="Ribosomal protein S5 domain 2-like"/>
    <property type="match status" value="1"/>
</dbReference>
<evidence type="ECO:0000256" key="10">
    <source>
        <dbReference type="HAMAP-Rule" id="MF_00505"/>
    </source>
</evidence>
<dbReference type="InterPro" id="IPR036890">
    <property type="entry name" value="HATPase_C_sf"/>
</dbReference>
<reference evidence="14" key="1">
    <citation type="submission" date="2022-08" db="EMBL/GenBank/DDBJ databases">
        <title>Nisaea acidiphila sp. nov., isolated from a marine algal debris and emended description of the genus Nisaea Urios et al. 2008.</title>
        <authorList>
            <person name="Kwon K."/>
        </authorList>
    </citation>
    <scope>NUCLEOTIDE SEQUENCE</scope>
    <source>
        <strain evidence="14">MEBiC11861</strain>
    </source>
</reference>
<dbReference type="Gene3D" id="3.30.565.10">
    <property type="entry name" value="Histidine kinase-like ATPase, C-terminal domain"/>
    <property type="match status" value="1"/>
</dbReference>
<evidence type="ECO:0000256" key="8">
    <source>
        <dbReference type="ARBA" id="ARBA00058590"/>
    </source>
</evidence>
<name>A0A9J7AWI9_9PROT</name>
<evidence type="ECO:0000256" key="5">
    <source>
        <dbReference type="ARBA" id="ARBA00022840"/>
    </source>
</evidence>
<keyword evidence="4 10" id="KW-0547">Nucleotide-binding</keyword>
<dbReference type="Gene3D" id="3.30.230.80">
    <property type="match status" value="1"/>
</dbReference>
<dbReference type="Gene3D" id="3.40.50.11260">
    <property type="match status" value="1"/>
</dbReference>
<evidence type="ECO:0000256" key="7">
    <source>
        <dbReference type="ARBA" id="ARBA00023186"/>
    </source>
</evidence>
<keyword evidence="3 10" id="KW-0963">Cytoplasm</keyword>
<dbReference type="SUPFAM" id="SSF110942">
    <property type="entry name" value="HSP90 C-terminal domain"/>
    <property type="match status" value="1"/>
</dbReference>
<dbReference type="FunFam" id="3.30.230.80:FF:000002">
    <property type="entry name" value="Molecular chaperone HtpG"/>
    <property type="match status" value="1"/>
</dbReference>
<comment type="caution">
    <text evidence="10">Lacks conserved residue(s) required for the propagation of feature annotation.</text>
</comment>
<evidence type="ECO:0000256" key="1">
    <source>
        <dbReference type="ARBA" id="ARBA00004496"/>
    </source>
</evidence>
<feature type="binding site" evidence="11">
    <location>
        <position position="79"/>
    </location>
    <ligand>
        <name>ATP</name>
        <dbReference type="ChEBI" id="CHEBI:30616"/>
    </ligand>
</feature>
<evidence type="ECO:0000259" key="13">
    <source>
        <dbReference type="SMART" id="SM00387"/>
    </source>
</evidence>
<feature type="binding site" evidence="11">
    <location>
        <begin position="99"/>
        <end position="100"/>
    </location>
    <ligand>
        <name>ATP</name>
        <dbReference type="ChEBI" id="CHEBI:30616"/>
    </ligand>
</feature>
<evidence type="ECO:0000313" key="14">
    <source>
        <dbReference type="EMBL" id="UUX51162.1"/>
    </source>
</evidence>
<sequence length="634" mass="70904">MTAEKRTFQAEVSKLLKIVANSLYSEREVFLRELISNASDACDKLRYLALTNPDLTTGDGEFKIRIAADKDAKTLTLSDNGIGMSAEELNDNLGTIARSGTEAFVSELSGDEKKDAGLIGQFGVGFYSAFMIADKVEVLTKRAGEAKAHLWTSDGLGEYTISDAEKANRGTIITMHLKEDALEFLEEQRLQHIVKRYSDHIPVPILFVAKTDAGEEEKALNEASALWTRAKSEISEEQYKEFYHHAAHAFDDPWATLHWKAEGVIEYSSLLYVPTQRPFDLFHPERKNRVKLYVKRVFITDDCEGLVPEYLRFLRGVIDCEDLPLNVSRELLQRNPVLQKISSAVTKRVLSELSKKAEKEPEEYAKFWDAFGPVMKEGLYADGTEHKETLLSLVRFKTTESDKLVSLKDYAERMKEGQEAIYYIIGESPEALLNSPHLEGFKAKGVEVLLLTDPIDDFWLQAMFEGYEGKPFKSITRGSADLDAVKGGADEKPEDGKKDEEAKQDAGAEIAPLIASLKLALGDTVKDVRESKRLTDSPVCLIADEGDMDINLERLLRQHKQLEQATPRVLEINAKHAVIKTLAKRVKAGKTGQELEDAAYLLLDQARIMEGEAVPDPKAFARRLALAMERGLAV</sequence>
<dbReference type="SMART" id="SM00387">
    <property type="entry name" value="HATPase_c"/>
    <property type="match status" value="1"/>
</dbReference>
<comment type="function">
    <text evidence="8 10">Molecular chaperone. Has ATPase activity.</text>
</comment>
<evidence type="ECO:0000256" key="4">
    <source>
        <dbReference type="ARBA" id="ARBA00022741"/>
    </source>
</evidence>
<feature type="compositionally biased region" description="Basic and acidic residues" evidence="12">
    <location>
        <begin position="488"/>
        <end position="504"/>
    </location>
</feature>
<comment type="subunit">
    <text evidence="10">Homodimer.</text>
</comment>
<dbReference type="RefSeq" id="WP_257770485.1">
    <property type="nucleotide sequence ID" value="NZ_CP102480.1"/>
</dbReference>
<dbReference type="KEGG" id="naci:NUH88_05590"/>
<dbReference type="InterPro" id="IPR001404">
    <property type="entry name" value="Hsp90_fam"/>
</dbReference>
<dbReference type="InterPro" id="IPR037196">
    <property type="entry name" value="HSP90_C"/>
</dbReference>
<dbReference type="PANTHER" id="PTHR11528">
    <property type="entry name" value="HEAT SHOCK PROTEIN 90 FAMILY MEMBER"/>
    <property type="match status" value="1"/>
</dbReference>
<evidence type="ECO:0000256" key="12">
    <source>
        <dbReference type="SAM" id="MobiDB-lite"/>
    </source>
</evidence>
<dbReference type="HAMAP" id="MF_00505">
    <property type="entry name" value="HSP90"/>
    <property type="match status" value="1"/>
</dbReference>
<dbReference type="GO" id="GO:0005524">
    <property type="term" value="F:ATP binding"/>
    <property type="evidence" value="ECO:0007669"/>
    <property type="project" value="UniProtKB-UniRule"/>
</dbReference>
<keyword evidence="6 10" id="KW-0346">Stress response</keyword>
<dbReference type="Gene3D" id="1.20.120.790">
    <property type="entry name" value="Heat shock protein 90, C-terminal domain"/>
    <property type="match status" value="1"/>
</dbReference>
<dbReference type="Pfam" id="PF13589">
    <property type="entry name" value="HATPase_c_3"/>
    <property type="match status" value="1"/>
</dbReference>
<dbReference type="FunFam" id="3.30.565.10:FF:000009">
    <property type="entry name" value="Molecular chaperone HtpG"/>
    <property type="match status" value="1"/>
</dbReference>
<dbReference type="CDD" id="cd16927">
    <property type="entry name" value="HATPase_Hsp90-like"/>
    <property type="match status" value="1"/>
</dbReference>
<dbReference type="EMBL" id="CP102480">
    <property type="protein sequence ID" value="UUX51162.1"/>
    <property type="molecule type" value="Genomic_DNA"/>
</dbReference>
<dbReference type="Proteomes" id="UP001060336">
    <property type="component" value="Chromosome"/>
</dbReference>
<feature type="region of interest" description="C" evidence="10">
    <location>
        <begin position="555"/>
        <end position="634"/>
    </location>
</feature>
<evidence type="ECO:0000256" key="2">
    <source>
        <dbReference type="ARBA" id="ARBA00008239"/>
    </source>
</evidence>
<dbReference type="AlphaFoldDB" id="A0A9J7AWI9"/>
<dbReference type="GO" id="GO:0016887">
    <property type="term" value="F:ATP hydrolysis activity"/>
    <property type="evidence" value="ECO:0007669"/>
    <property type="project" value="InterPro"/>
</dbReference>